<evidence type="ECO:0000313" key="3">
    <source>
        <dbReference type="Proteomes" id="UP000598775"/>
    </source>
</evidence>
<dbReference type="RefSeq" id="WP_188672799.1">
    <property type="nucleotide sequence ID" value="NZ_BMGP01000001.1"/>
</dbReference>
<dbReference type="PROSITE" id="PS51318">
    <property type="entry name" value="TAT"/>
    <property type="match status" value="1"/>
</dbReference>
<feature type="compositionally biased region" description="Low complexity" evidence="1">
    <location>
        <begin position="7"/>
        <end position="33"/>
    </location>
</feature>
<accession>A0A917EVP5</accession>
<organism evidence="2 3">
    <name type="scientific">Subtercola lobariae</name>
    <dbReference type="NCBI Taxonomy" id="1588641"/>
    <lineage>
        <taxon>Bacteria</taxon>
        <taxon>Bacillati</taxon>
        <taxon>Actinomycetota</taxon>
        <taxon>Actinomycetes</taxon>
        <taxon>Micrococcales</taxon>
        <taxon>Microbacteriaceae</taxon>
        <taxon>Subtercola</taxon>
    </lineage>
</organism>
<proteinExistence type="predicted"/>
<gene>
    <name evidence="2" type="ORF">GCM10011399_03750</name>
</gene>
<feature type="region of interest" description="Disordered" evidence="1">
    <location>
        <begin position="1"/>
        <end position="45"/>
    </location>
</feature>
<feature type="region of interest" description="Disordered" evidence="1">
    <location>
        <begin position="71"/>
        <end position="93"/>
    </location>
</feature>
<dbReference type="EMBL" id="BMGP01000001">
    <property type="protein sequence ID" value="GGF13092.1"/>
    <property type="molecule type" value="Genomic_DNA"/>
</dbReference>
<evidence type="ECO:0000256" key="1">
    <source>
        <dbReference type="SAM" id="MobiDB-lite"/>
    </source>
</evidence>
<keyword evidence="3" id="KW-1185">Reference proteome</keyword>
<reference evidence="2 3" key="1">
    <citation type="journal article" date="2014" name="Int. J. Syst. Evol. Microbiol.">
        <title>Complete genome sequence of Corynebacterium casei LMG S-19264T (=DSM 44701T), isolated from a smear-ripened cheese.</title>
        <authorList>
            <consortium name="US DOE Joint Genome Institute (JGI-PGF)"/>
            <person name="Walter F."/>
            <person name="Albersmeier A."/>
            <person name="Kalinowski J."/>
            <person name="Ruckert C."/>
        </authorList>
    </citation>
    <scope>NUCLEOTIDE SEQUENCE [LARGE SCALE GENOMIC DNA]</scope>
    <source>
        <strain evidence="2 3">CGMCC 1.12976</strain>
    </source>
</reference>
<comment type="caution">
    <text evidence="2">The sequence shown here is derived from an EMBL/GenBank/DDBJ whole genome shotgun (WGS) entry which is preliminary data.</text>
</comment>
<protein>
    <submittedName>
        <fullName evidence="2">Uncharacterized protein</fullName>
    </submittedName>
</protein>
<sequence>MTLRTHNPAPEASAAPANTAPAASASANPGPSSTDTGTQAPPRRIPRRTLITGAAWSVPVIAIAVAAPAAAASTTSPPPPPSTWTPVICGGPSSINGQNDNGQYLVEQHELVITYRTIPQNQIDVNVRFLDGTSHNVHYDFKNWPLAPGSNVLTINLAGFSLTGPAWVQVDTFNSHYSDPACPAPASNK</sequence>
<dbReference type="InterPro" id="IPR006311">
    <property type="entry name" value="TAT_signal"/>
</dbReference>
<dbReference type="Proteomes" id="UP000598775">
    <property type="component" value="Unassembled WGS sequence"/>
</dbReference>
<name>A0A917EVP5_9MICO</name>
<dbReference type="AlphaFoldDB" id="A0A917EVP5"/>
<evidence type="ECO:0000313" key="2">
    <source>
        <dbReference type="EMBL" id="GGF13092.1"/>
    </source>
</evidence>